<dbReference type="EMBL" id="MU128985">
    <property type="protein sequence ID" value="KAF9512546.1"/>
    <property type="molecule type" value="Genomic_DNA"/>
</dbReference>
<dbReference type="Proteomes" id="UP000886523">
    <property type="component" value="Unassembled WGS sequence"/>
</dbReference>
<sequence length="219" mass="24141">MGKYSSLGDVGAVIPASLMSSIDPFVSTVRTLGVMDCPVATLCGLIRSNPATGSGRIHSLVRRRRTAGVRHEFILLRVSIPTMTDMWIRLERSARTRAGSPVASLSQSNFPTNDTCKVSEKDSSLLTDDVSFIAAIVEFGTPPSLDNLERLLRIISEESKIYNVLKENCWFYATIIQDVLAKWCDGILQGTLSHLKFGWEARDRIHARRDEVMNLAGGA</sequence>
<proteinExistence type="predicted"/>
<organism evidence="1 2">
    <name type="scientific">Hydnum rufescens UP504</name>
    <dbReference type="NCBI Taxonomy" id="1448309"/>
    <lineage>
        <taxon>Eukaryota</taxon>
        <taxon>Fungi</taxon>
        <taxon>Dikarya</taxon>
        <taxon>Basidiomycota</taxon>
        <taxon>Agaricomycotina</taxon>
        <taxon>Agaricomycetes</taxon>
        <taxon>Cantharellales</taxon>
        <taxon>Hydnaceae</taxon>
        <taxon>Hydnum</taxon>
    </lineage>
</organism>
<protein>
    <submittedName>
        <fullName evidence="1">Uncharacterized protein</fullName>
    </submittedName>
</protein>
<gene>
    <name evidence="1" type="ORF">BS47DRAFT_1345322</name>
</gene>
<evidence type="ECO:0000313" key="1">
    <source>
        <dbReference type="EMBL" id="KAF9512546.1"/>
    </source>
</evidence>
<dbReference type="AlphaFoldDB" id="A0A9P6AV71"/>
<accession>A0A9P6AV71</accession>
<dbReference type="OrthoDB" id="3162173at2759"/>
<comment type="caution">
    <text evidence="1">The sequence shown here is derived from an EMBL/GenBank/DDBJ whole genome shotgun (WGS) entry which is preliminary data.</text>
</comment>
<name>A0A9P6AV71_9AGAM</name>
<keyword evidence="2" id="KW-1185">Reference proteome</keyword>
<reference evidence="1" key="1">
    <citation type="journal article" date="2020" name="Nat. Commun.">
        <title>Large-scale genome sequencing of mycorrhizal fungi provides insights into the early evolution of symbiotic traits.</title>
        <authorList>
            <person name="Miyauchi S."/>
            <person name="Kiss E."/>
            <person name="Kuo A."/>
            <person name="Drula E."/>
            <person name="Kohler A."/>
            <person name="Sanchez-Garcia M."/>
            <person name="Morin E."/>
            <person name="Andreopoulos B."/>
            <person name="Barry K.W."/>
            <person name="Bonito G."/>
            <person name="Buee M."/>
            <person name="Carver A."/>
            <person name="Chen C."/>
            <person name="Cichocki N."/>
            <person name="Clum A."/>
            <person name="Culley D."/>
            <person name="Crous P.W."/>
            <person name="Fauchery L."/>
            <person name="Girlanda M."/>
            <person name="Hayes R.D."/>
            <person name="Keri Z."/>
            <person name="LaButti K."/>
            <person name="Lipzen A."/>
            <person name="Lombard V."/>
            <person name="Magnuson J."/>
            <person name="Maillard F."/>
            <person name="Murat C."/>
            <person name="Nolan M."/>
            <person name="Ohm R.A."/>
            <person name="Pangilinan J."/>
            <person name="Pereira M.F."/>
            <person name="Perotto S."/>
            <person name="Peter M."/>
            <person name="Pfister S."/>
            <person name="Riley R."/>
            <person name="Sitrit Y."/>
            <person name="Stielow J.B."/>
            <person name="Szollosi G."/>
            <person name="Zifcakova L."/>
            <person name="Stursova M."/>
            <person name="Spatafora J.W."/>
            <person name="Tedersoo L."/>
            <person name="Vaario L.M."/>
            <person name="Yamada A."/>
            <person name="Yan M."/>
            <person name="Wang P."/>
            <person name="Xu J."/>
            <person name="Bruns T."/>
            <person name="Baldrian P."/>
            <person name="Vilgalys R."/>
            <person name="Dunand C."/>
            <person name="Henrissat B."/>
            <person name="Grigoriev I.V."/>
            <person name="Hibbett D."/>
            <person name="Nagy L.G."/>
            <person name="Martin F.M."/>
        </authorList>
    </citation>
    <scope>NUCLEOTIDE SEQUENCE</scope>
    <source>
        <strain evidence="1">UP504</strain>
    </source>
</reference>
<evidence type="ECO:0000313" key="2">
    <source>
        <dbReference type="Proteomes" id="UP000886523"/>
    </source>
</evidence>